<proteinExistence type="predicted"/>
<evidence type="ECO:0000259" key="2">
    <source>
        <dbReference type="Pfam" id="PF19266"/>
    </source>
</evidence>
<feature type="region of interest" description="Disordered" evidence="1">
    <location>
        <begin position="163"/>
        <end position="196"/>
    </location>
</feature>
<dbReference type="Pfam" id="PF19266">
    <property type="entry name" value="CIS_tube"/>
    <property type="match status" value="1"/>
</dbReference>
<evidence type="ECO:0000256" key="1">
    <source>
        <dbReference type="SAM" id="MobiDB-lite"/>
    </source>
</evidence>
<keyword evidence="4" id="KW-1185">Reference proteome</keyword>
<accession>A0A2P5K759</accession>
<comment type="caution">
    <text evidence="3">The sequence shown here is derived from an EMBL/GenBank/DDBJ whole genome shotgun (WGS) entry which is preliminary data.</text>
</comment>
<gene>
    <name evidence="3" type="ORF">B0O95_11825</name>
</gene>
<evidence type="ECO:0000313" key="4">
    <source>
        <dbReference type="Proteomes" id="UP000243096"/>
    </source>
</evidence>
<dbReference type="RefSeq" id="WP_104078390.1">
    <property type="nucleotide sequence ID" value="NZ_CP062179.1"/>
</dbReference>
<dbReference type="AlphaFoldDB" id="A0A2P5K759"/>
<organism evidence="3 4">
    <name type="scientific">Mycetohabitans endofungorum</name>
    <dbReference type="NCBI Taxonomy" id="417203"/>
    <lineage>
        <taxon>Bacteria</taxon>
        <taxon>Pseudomonadati</taxon>
        <taxon>Pseudomonadota</taxon>
        <taxon>Betaproteobacteria</taxon>
        <taxon>Burkholderiales</taxon>
        <taxon>Burkholderiaceae</taxon>
        <taxon>Mycetohabitans</taxon>
    </lineage>
</organism>
<dbReference type="InterPro" id="IPR045361">
    <property type="entry name" value="CIS_tube_prot_N"/>
</dbReference>
<feature type="region of interest" description="Disordered" evidence="1">
    <location>
        <begin position="268"/>
        <end position="295"/>
    </location>
</feature>
<dbReference type="Proteomes" id="UP000243096">
    <property type="component" value="Unassembled WGS sequence"/>
</dbReference>
<reference evidence="3 4" key="1">
    <citation type="submission" date="2018-01" db="EMBL/GenBank/DDBJ databases">
        <title>Genomic Encyclopedia of Type Strains, Phase III (KMG-III): the genomes of soil and plant-associated and newly described type strains.</title>
        <authorList>
            <person name="Whitman W."/>
        </authorList>
    </citation>
    <scope>NUCLEOTIDE SEQUENCE [LARGE SCALE GENOMIC DNA]</scope>
    <source>
        <strain evidence="3 4">HKI456</strain>
    </source>
</reference>
<sequence length="295" mass="31575">MSVLDSVTEGGLAQLKLTAYLDRELKQEVGSLEVMYNPESLELTYEAEYEVNEALNDRTLANSFKSLRPGQLSVPLLFDGTLPGNDDEVDKQLGALRTLCGVVDGRSHETRFLKVTWGKLSWYGDGYFAGRMTRLSVRYTLFDRKGAPLRASATLELLEDKQAGAATSDGSARPMRGAGGGSRQVPSVEQRSLRAAGMGRASARSLNLGAVPDGPLSVVHVSDRSTLPLIAARSPGRLPIDYLALAYINNLDTLSAITPGDTLLWPDSSPDTVAPNGRDVNTTGSIPPAGRGARV</sequence>
<dbReference type="OrthoDB" id="9815939at2"/>
<name>A0A2P5K759_9BURK</name>
<evidence type="ECO:0000313" key="3">
    <source>
        <dbReference type="EMBL" id="PPB81909.1"/>
    </source>
</evidence>
<feature type="domain" description="Contractile injection system tube protein N-terminal" evidence="2">
    <location>
        <begin position="12"/>
        <end position="163"/>
    </location>
</feature>
<dbReference type="EMBL" id="PRDW01000018">
    <property type="protein sequence ID" value="PPB81909.1"/>
    <property type="molecule type" value="Genomic_DNA"/>
</dbReference>
<protein>
    <recommendedName>
        <fullName evidence="2">Contractile injection system tube protein N-terminal domain-containing protein</fullName>
    </recommendedName>
</protein>